<evidence type="ECO:0000313" key="3">
    <source>
        <dbReference type="Proteomes" id="UP001153148"/>
    </source>
</evidence>
<dbReference type="EMBL" id="CAJPIN010027081">
    <property type="protein sequence ID" value="CAG2063523.1"/>
    <property type="molecule type" value="Genomic_DNA"/>
</dbReference>
<reference evidence="2" key="1">
    <citation type="submission" date="2021-03" db="EMBL/GenBank/DDBJ databases">
        <authorList>
            <person name="Tran Van P."/>
        </authorList>
    </citation>
    <scope>NUCLEOTIDE SEQUENCE</scope>
</reference>
<evidence type="ECO:0000256" key="1">
    <source>
        <dbReference type="SAM" id="MobiDB-lite"/>
    </source>
</evidence>
<comment type="caution">
    <text evidence="2">The sequence shown here is derived from an EMBL/GenBank/DDBJ whole genome shotgun (WGS) entry which is preliminary data.</text>
</comment>
<protein>
    <submittedName>
        <fullName evidence="2">Uncharacterized protein</fullName>
    </submittedName>
</protein>
<feature type="region of interest" description="Disordered" evidence="1">
    <location>
        <begin position="80"/>
        <end position="104"/>
    </location>
</feature>
<organism evidence="2 3">
    <name type="scientific">Timema podura</name>
    <name type="common">Walking stick</name>
    <dbReference type="NCBI Taxonomy" id="61482"/>
    <lineage>
        <taxon>Eukaryota</taxon>
        <taxon>Metazoa</taxon>
        <taxon>Ecdysozoa</taxon>
        <taxon>Arthropoda</taxon>
        <taxon>Hexapoda</taxon>
        <taxon>Insecta</taxon>
        <taxon>Pterygota</taxon>
        <taxon>Neoptera</taxon>
        <taxon>Polyneoptera</taxon>
        <taxon>Phasmatodea</taxon>
        <taxon>Timematodea</taxon>
        <taxon>Timematoidea</taxon>
        <taxon>Timematidae</taxon>
        <taxon>Timema</taxon>
    </lineage>
</organism>
<sequence length="113" mass="12937">MSNRFLTEGHRRSWGVGPGGKHEVYNTRFMAARSKRHSCDKHIHPSIMLVSEDLRQHLCSLFPQFELVGPTERVQVKKGFGNQINPCRDRGLNPGPTAQKSDTLPLDHQLTYW</sequence>
<dbReference type="Proteomes" id="UP001153148">
    <property type="component" value="Unassembled WGS sequence"/>
</dbReference>
<proteinExistence type="predicted"/>
<name>A0ABN7PA51_TIMPD</name>
<accession>A0ABN7PA51</accession>
<evidence type="ECO:0000313" key="2">
    <source>
        <dbReference type="EMBL" id="CAG2063523.1"/>
    </source>
</evidence>
<gene>
    <name evidence="2" type="ORF">TPAB3V08_LOCUS10470</name>
</gene>
<keyword evidence="3" id="KW-1185">Reference proteome</keyword>